<dbReference type="STRING" id="1298851.TST_0123"/>
<reference evidence="3" key="1">
    <citation type="journal article" date="2018" name="Science">
        <title>A primordial and reversible TCA cycle in a facultatively chemolithoautotrophic thermophile.</title>
        <authorList>
            <person name="Nunoura T."/>
            <person name="Chikaraishi Y."/>
            <person name="Izaki R."/>
            <person name="Suwa T."/>
            <person name="Sato T."/>
            <person name="Harada T."/>
            <person name="Mori K."/>
            <person name="Kato Y."/>
            <person name="Miyazaki M."/>
            <person name="Shimamura S."/>
            <person name="Yanagawa K."/>
            <person name="Shuto A."/>
            <person name="Ohkouchi N."/>
            <person name="Fujita N."/>
            <person name="Takaki Y."/>
            <person name="Atomi H."/>
            <person name="Takai K."/>
        </authorList>
    </citation>
    <scope>NUCLEOTIDE SEQUENCE [LARGE SCALE GENOMIC DNA]</scope>
    <source>
        <strain evidence="3">DSM 17441 / JCM 13301 / NBRC 103674 / ABI70S6</strain>
    </source>
</reference>
<dbReference type="EMBL" id="AP013035">
    <property type="protein sequence ID" value="BAT70933.1"/>
    <property type="molecule type" value="Genomic_DNA"/>
</dbReference>
<proteinExistence type="predicted"/>
<sequence>MVFFKNIEQVNLVQVNDPQANGVFMAVLTPEKGSFVMRYFKVMPGGNTPHHSHPWEHQVFVLEGEGVAVIEDVEVKLSKGTFIFVEPNKRHQFLNTGRAPLTFICCIPKLDD</sequence>
<accession>A0A0S3QRI1</accession>
<evidence type="ECO:0000313" key="3">
    <source>
        <dbReference type="Proteomes" id="UP000063234"/>
    </source>
</evidence>
<dbReference type="AlphaFoldDB" id="A0A0S3QRI1"/>
<feature type="domain" description="Cupin type-2" evidence="1">
    <location>
        <begin position="39"/>
        <end position="105"/>
    </location>
</feature>
<dbReference type="PANTHER" id="PTHR37694:SF1">
    <property type="entry name" value="SLR8022 PROTEIN"/>
    <property type="match status" value="1"/>
</dbReference>
<dbReference type="RefSeq" id="WP_070098492.1">
    <property type="nucleotide sequence ID" value="NZ_AP013035.1"/>
</dbReference>
<dbReference type="KEGG" id="ttk:TST_0123"/>
<dbReference type="InterPro" id="IPR011051">
    <property type="entry name" value="RmlC_Cupin_sf"/>
</dbReference>
<gene>
    <name evidence="2" type="ORF">TST_0123</name>
</gene>
<name>A0A0S3QRI1_THET7</name>
<dbReference type="OrthoDB" id="9791297at2"/>
<protein>
    <recommendedName>
        <fullName evidence="1">Cupin type-2 domain-containing protein</fullName>
    </recommendedName>
</protein>
<dbReference type="CDD" id="cd02222">
    <property type="entry name" value="cupin_TM1459-like"/>
    <property type="match status" value="1"/>
</dbReference>
<dbReference type="SUPFAM" id="SSF51182">
    <property type="entry name" value="RmlC-like cupins"/>
    <property type="match status" value="1"/>
</dbReference>
<dbReference type="InterPro" id="IPR014710">
    <property type="entry name" value="RmlC-like_jellyroll"/>
</dbReference>
<dbReference type="Proteomes" id="UP000063234">
    <property type="component" value="Chromosome"/>
</dbReference>
<dbReference type="Gene3D" id="2.60.120.10">
    <property type="entry name" value="Jelly Rolls"/>
    <property type="match status" value="1"/>
</dbReference>
<organism evidence="2 3">
    <name type="scientific">Thermosulfidibacter takaii (strain DSM 17441 / JCM 13301 / NBRC 103674 / ABI70S6)</name>
    <dbReference type="NCBI Taxonomy" id="1298851"/>
    <lineage>
        <taxon>Bacteria</taxon>
        <taxon>Pseudomonadati</taxon>
        <taxon>Thermosulfidibacterota</taxon>
        <taxon>Thermosulfidibacteria</taxon>
        <taxon>Thermosulfidibacterales</taxon>
        <taxon>Thermosulfidibacteraceae</taxon>
    </lineage>
</organism>
<dbReference type="InterPro" id="IPR013096">
    <property type="entry name" value="Cupin_2"/>
</dbReference>
<keyword evidence="3" id="KW-1185">Reference proteome</keyword>
<dbReference type="Pfam" id="PF07883">
    <property type="entry name" value="Cupin_2"/>
    <property type="match status" value="1"/>
</dbReference>
<evidence type="ECO:0000259" key="1">
    <source>
        <dbReference type="Pfam" id="PF07883"/>
    </source>
</evidence>
<evidence type="ECO:0000313" key="2">
    <source>
        <dbReference type="EMBL" id="BAT70933.1"/>
    </source>
</evidence>
<dbReference type="PANTHER" id="PTHR37694">
    <property type="entry name" value="SLR8022 PROTEIN"/>
    <property type="match status" value="1"/>
</dbReference>